<accession>A0A1Q6BHE5</accession>
<dbReference type="SUPFAM" id="SSF53756">
    <property type="entry name" value="UDP-Glycosyltransferase/glycogen phosphorylase"/>
    <property type="match status" value="1"/>
</dbReference>
<dbReference type="RefSeq" id="WP_000065082.1">
    <property type="nucleotide sequence ID" value="NZ_CAJGVI010000001.1"/>
</dbReference>
<proteinExistence type="predicted"/>
<dbReference type="Gene3D" id="3.40.50.2000">
    <property type="entry name" value="Glycogen Phosphorylase B"/>
    <property type="match status" value="2"/>
</dbReference>
<dbReference type="AlphaFoldDB" id="A0A1Q6BHE5"/>
<reference evidence="1 2" key="1">
    <citation type="journal article" date="2017" name="Front. Cell. Infect. Microbiol.">
        <title>Chaperone-usher pili loci of human colonization factor-negative enterotoxigenic Escherichia coli.</title>
        <authorList>
            <person name="Del Canto F."/>
            <person name="Vidal R."/>
            <person name="Stine O.C."/>
            <person name="Pop M."/>
        </authorList>
    </citation>
    <scope>NUCLEOTIDE SEQUENCE [LARGE SCALE GENOMIC DNA]</scope>
    <source>
        <strain evidence="1 2">700324</strain>
    </source>
</reference>
<dbReference type="Pfam" id="PF13692">
    <property type="entry name" value="Glyco_trans_1_4"/>
    <property type="match status" value="1"/>
</dbReference>
<comment type="caution">
    <text evidence="1">The sequence shown here is derived from an EMBL/GenBank/DDBJ whole genome shotgun (WGS) entry which is preliminary data.</text>
</comment>
<dbReference type="GO" id="GO:0016740">
    <property type="term" value="F:transferase activity"/>
    <property type="evidence" value="ECO:0007669"/>
    <property type="project" value="UniProtKB-KW"/>
</dbReference>
<gene>
    <name evidence="1" type="ORF">AWP47_15805</name>
</gene>
<evidence type="ECO:0000313" key="2">
    <source>
        <dbReference type="Proteomes" id="UP000185794"/>
    </source>
</evidence>
<evidence type="ECO:0000313" key="1">
    <source>
        <dbReference type="EMBL" id="OKV10207.1"/>
    </source>
</evidence>
<organism evidence="1 2">
    <name type="scientific">Escherichia coli</name>
    <dbReference type="NCBI Taxonomy" id="562"/>
    <lineage>
        <taxon>Bacteria</taxon>
        <taxon>Pseudomonadati</taxon>
        <taxon>Pseudomonadota</taxon>
        <taxon>Gammaproteobacteria</taxon>
        <taxon>Enterobacterales</taxon>
        <taxon>Enterobacteriaceae</taxon>
        <taxon>Escherichia</taxon>
    </lineage>
</organism>
<dbReference type="Proteomes" id="UP000185794">
    <property type="component" value="Unassembled WGS sequence"/>
</dbReference>
<sequence>MSNIDINKKQILVLTPRFPFPVIGGDRLRIYKICKELSKHYDLTLLSLCDKREELNYEYDREVFSSVHRVYLSKKKSVLNVIFSLFSNTPLQIGYYKSKEFEDKLKQLLPEHSATLSHLIRVGDYVKENKDINFLEMTDAISLNYKRVKEKASLLSLKTFVYSFEQKRLERYERTINNKFSLTTLVSQVDSDYLYPERPNNVLVCGNGVDAVSLPFSERKIAKDKKITLVFIGNLYSLQNMDGVRWFTKEVLPFLNKHGNFEFKVIGRITDKDKSWLESQPGVVVTGEVDSITYAAADGHIGVCPIRLGAGIQNKVLEYMALGLPCISSTVGFEGLGAEEGKEIYVANTKEEYLRVLNYFITNLDKYTETALVAKKFIDENFSWEAKLSPYIQKIKESVK</sequence>
<protein>
    <submittedName>
        <fullName evidence="1">Glycosyl transferase family 1</fullName>
    </submittedName>
</protein>
<dbReference type="CDD" id="cd03801">
    <property type="entry name" value="GT4_PimA-like"/>
    <property type="match status" value="1"/>
</dbReference>
<dbReference type="EMBL" id="LRKC01000124">
    <property type="protein sequence ID" value="OKV10207.1"/>
    <property type="molecule type" value="Genomic_DNA"/>
</dbReference>
<keyword evidence="1" id="KW-0808">Transferase</keyword>
<name>A0A1Q6BHE5_ECOLX</name>